<reference evidence="4" key="1">
    <citation type="submission" date="2021-02" db="EMBL/GenBank/DDBJ databases">
        <authorList>
            <person name="Nowell W R."/>
        </authorList>
    </citation>
    <scope>NUCLEOTIDE SEQUENCE</scope>
</reference>
<sequence>MQCVYSLLSQPSPIICMRLCLKVNVLSKFFPFKYLFQAGLITNNMAEKVFDLLDEMTIEPNQFTFTLLFNACAAVANDRAMKIGRKFLAEMPRNYQNNNITSTSAIDMLMKFGDVENAERIFRSIKTKDIITYNAMIKGYTENKIFEKALDLFDQIQLNLTNVTYTVIFNACAQLCNDRATKIGRKLLDQMPDNYRNNIIILTSAMDMLMKFGDVENAESIFQSIKKKDANIYGALMNGYNLNDESWKCFKIFEEMNKNNIAVDDIVWNIIIGACSNTAMLHHCQYIMDRIPSNIQRNIQIQNSLIDMWGKCGSIEKAKSVFDSIDDRGTITYNVMINAFGLNGMGSQAVELYRQMPSNLRDRISHICVLNACSHSALLHEARTIFNEISVKSASIITTMIDCLSRLFVFDEAQKLIDDYEKTNIPSIVMYMSLLSGARNNRNSNLSEKIYKRMKTLFPNEKESLTSGVVLLSNIYSSLGEYEQAKNFRSNQIKELGIKAKIGLSWSEIKGEIVRFKAHDHSHPQSTEIYAKIVRLKSKAIENGFIFDSSWITRRLNENETIESVLCGHSEILVIALNLIQEPVPKFIQVAKNLRVCGHCHEFTKIIAKIEQCDIVVRDANRIHHFYATGQCSCQDQF</sequence>
<organism evidence="4 5">
    <name type="scientific">Rotaria magnacalcarata</name>
    <dbReference type="NCBI Taxonomy" id="392030"/>
    <lineage>
        <taxon>Eukaryota</taxon>
        <taxon>Metazoa</taxon>
        <taxon>Spiralia</taxon>
        <taxon>Gnathifera</taxon>
        <taxon>Rotifera</taxon>
        <taxon>Eurotatoria</taxon>
        <taxon>Bdelloidea</taxon>
        <taxon>Philodinida</taxon>
        <taxon>Philodinidae</taxon>
        <taxon>Rotaria</taxon>
    </lineage>
</organism>
<dbReference type="Pfam" id="PF01535">
    <property type="entry name" value="PPR"/>
    <property type="match status" value="3"/>
</dbReference>
<dbReference type="GO" id="GO:0009451">
    <property type="term" value="P:RNA modification"/>
    <property type="evidence" value="ECO:0007669"/>
    <property type="project" value="InterPro"/>
</dbReference>
<dbReference type="GO" id="GO:0048731">
    <property type="term" value="P:system development"/>
    <property type="evidence" value="ECO:0007669"/>
    <property type="project" value="UniProtKB-ARBA"/>
</dbReference>
<dbReference type="FunFam" id="1.25.40.10:FF:000158">
    <property type="entry name" value="pentatricopeptide repeat-containing protein At2g33680"/>
    <property type="match status" value="1"/>
</dbReference>
<feature type="repeat" description="PPR" evidence="2">
    <location>
        <begin position="329"/>
        <end position="359"/>
    </location>
</feature>
<dbReference type="Pfam" id="PF14432">
    <property type="entry name" value="DYW_deaminase"/>
    <property type="match status" value="1"/>
</dbReference>
<accession>A0A816B947</accession>
<evidence type="ECO:0000256" key="1">
    <source>
        <dbReference type="ARBA" id="ARBA00022737"/>
    </source>
</evidence>
<dbReference type="AlphaFoldDB" id="A0A816B947"/>
<dbReference type="InterPro" id="IPR032867">
    <property type="entry name" value="DYW_dom"/>
</dbReference>
<proteinExistence type="predicted"/>
<dbReference type="InterPro" id="IPR046960">
    <property type="entry name" value="PPR_At4g14850-like_plant"/>
</dbReference>
<protein>
    <recommendedName>
        <fullName evidence="3">DYW domain-containing protein</fullName>
    </recommendedName>
</protein>
<evidence type="ECO:0000259" key="3">
    <source>
        <dbReference type="Pfam" id="PF14432"/>
    </source>
</evidence>
<gene>
    <name evidence="4" type="ORF">KQP761_LOCUS22829</name>
</gene>
<dbReference type="Gene3D" id="1.25.40.10">
    <property type="entry name" value="Tetratricopeptide repeat domain"/>
    <property type="match status" value="3"/>
</dbReference>
<dbReference type="Pfam" id="PF13812">
    <property type="entry name" value="PPR_3"/>
    <property type="match status" value="2"/>
</dbReference>
<dbReference type="NCBIfam" id="TIGR00756">
    <property type="entry name" value="PPR"/>
    <property type="match status" value="2"/>
</dbReference>
<evidence type="ECO:0000256" key="2">
    <source>
        <dbReference type="PROSITE-ProRule" id="PRU00708"/>
    </source>
</evidence>
<dbReference type="EMBL" id="CAJNOW010012103">
    <property type="protein sequence ID" value="CAF1606221.1"/>
    <property type="molecule type" value="Genomic_DNA"/>
</dbReference>
<dbReference type="PANTHER" id="PTHR47926">
    <property type="entry name" value="PENTATRICOPEPTIDE REPEAT-CONTAINING PROTEIN"/>
    <property type="match status" value="1"/>
</dbReference>
<name>A0A816B947_9BILA</name>
<dbReference type="PROSITE" id="PS51375">
    <property type="entry name" value="PPR"/>
    <property type="match status" value="2"/>
</dbReference>
<dbReference type="OrthoDB" id="185373at2759"/>
<comment type="caution">
    <text evidence="4">The sequence shown here is derived from an EMBL/GenBank/DDBJ whole genome shotgun (WGS) entry which is preliminary data.</text>
</comment>
<dbReference type="InterPro" id="IPR011990">
    <property type="entry name" value="TPR-like_helical_dom_sf"/>
</dbReference>
<feature type="repeat" description="PPR" evidence="2">
    <location>
        <begin position="129"/>
        <end position="159"/>
    </location>
</feature>
<dbReference type="Pfam" id="PF13041">
    <property type="entry name" value="PPR_2"/>
    <property type="match status" value="1"/>
</dbReference>
<evidence type="ECO:0000313" key="4">
    <source>
        <dbReference type="EMBL" id="CAF1606221.1"/>
    </source>
</evidence>
<dbReference type="GO" id="GO:0003723">
    <property type="term" value="F:RNA binding"/>
    <property type="evidence" value="ECO:0007669"/>
    <property type="project" value="InterPro"/>
</dbReference>
<feature type="domain" description="DYW" evidence="3">
    <location>
        <begin position="544"/>
        <end position="637"/>
    </location>
</feature>
<keyword evidence="1" id="KW-0677">Repeat</keyword>
<evidence type="ECO:0000313" key="5">
    <source>
        <dbReference type="Proteomes" id="UP000663834"/>
    </source>
</evidence>
<dbReference type="Proteomes" id="UP000663834">
    <property type="component" value="Unassembled WGS sequence"/>
</dbReference>
<dbReference type="InterPro" id="IPR002885">
    <property type="entry name" value="PPR_rpt"/>
</dbReference>
<dbReference type="PANTHER" id="PTHR47926:SF533">
    <property type="entry name" value="DYW DOMAIN-CONTAINING PROTEIN"/>
    <property type="match status" value="1"/>
</dbReference>
<dbReference type="GO" id="GO:0008270">
    <property type="term" value="F:zinc ion binding"/>
    <property type="evidence" value="ECO:0007669"/>
    <property type="project" value="InterPro"/>
</dbReference>